<evidence type="ECO:0000259" key="13">
    <source>
        <dbReference type="PROSITE" id="PS50090"/>
    </source>
</evidence>
<dbReference type="GO" id="GO:0009908">
    <property type="term" value="P:flower development"/>
    <property type="evidence" value="ECO:0007669"/>
    <property type="project" value="UniProtKB-KW"/>
</dbReference>
<feature type="domain" description="HTH myb-type" evidence="14">
    <location>
        <begin position="105"/>
        <end position="159"/>
    </location>
</feature>
<dbReference type="OrthoDB" id="2143914at2759"/>
<evidence type="ECO:0000256" key="10">
    <source>
        <dbReference type="ARBA" id="ARBA00071221"/>
    </source>
</evidence>
<dbReference type="PANTHER" id="PTHR47995">
    <property type="entry name" value="TRANSCRIPTION FACTOR MYB33-RELATED"/>
    <property type="match status" value="1"/>
</dbReference>
<keyword evidence="2" id="KW-0677">Repeat</keyword>
<feature type="region of interest" description="Disordered" evidence="12">
    <location>
        <begin position="1"/>
        <end position="40"/>
    </location>
</feature>
<keyword evidence="6" id="KW-0238">DNA-binding</keyword>
<dbReference type="GO" id="GO:0003677">
    <property type="term" value="F:DNA binding"/>
    <property type="evidence" value="ECO:0007669"/>
    <property type="project" value="UniProtKB-KW"/>
</dbReference>
<evidence type="ECO:0000256" key="3">
    <source>
        <dbReference type="ARBA" id="ARBA00022782"/>
    </source>
</evidence>
<comment type="caution">
    <text evidence="15">The sequence shown here is derived from an EMBL/GenBank/DDBJ whole genome shotgun (WGS) entry which is preliminary data.</text>
</comment>
<dbReference type="AlphaFoldDB" id="A0A843XM27"/>
<dbReference type="FunFam" id="1.10.10.60:FF:000001">
    <property type="entry name" value="MYB-related transcription factor"/>
    <property type="match status" value="1"/>
</dbReference>
<feature type="compositionally biased region" description="Low complexity" evidence="12">
    <location>
        <begin position="322"/>
        <end position="333"/>
    </location>
</feature>
<feature type="compositionally biased region" description="Basic and acidic residues" evidence="12">
    <location>
        <begin position="31"/>
        <end position="40"/>
    </location>
</feature>
<evidence type="ECO:0000259" key="14">
    <source>
        <dbReference type="PROSITE" id="PS51294"/>
    </source>
</evidence>
<feature type="domain" description="Myb-like" evidence="13">
    <location>
        <begin position="52"/>
        <end position="104"/>
    </location>
</feature>
<evidence type="ECO:0000256" key="11">
    <source>
        <dbReference type="ARBA" id="ARBA00078675"/>
    </source>
</evidence>
<dbReference type="GO" id="GO:0005634">
    <property type="term" value="C:nucleus"/>
    <property type="evidence" value="ECO:0007669"/>
    <property type="project" value="UniProtKB-SubCell"/>
</dbReference>
<dbReference type="Pfam" id="PF00249">
    <property type="entry name" value="Myb_DNA-binding"/>
    <property type="match status" value="2"/>
</dbReference>
<evidence type="ECO:0000256" key="2">
    <source>
        <dbReference type="ARBA" id="ARBA00022737"/>
    </source>
</evidence>
<dbReference type="PROSITE" id="PS51294">
    <property type="entry name" value="HTH_MYB"/>
    <property type="match status" value="2"/>
</dbReference>
<gene>
    <name evidence="15" type="ORF">Taro_053248</name>
</gene>
<dbReference type="GO" id="GO:0030154">
    <property type="term" value="P:cell differentiation"/>
    <property type="evidence" value="ECO:0007669"/>
    <property type="project" value="UniProtKB-KW"/>
</dbReference>
<evidence type="ECO:0000256" key="7">
    <source>
        <dbReference type="ARBA" id="ARBA00023159"/>
    </source>
</evidence>
<evidence type="ECO:0000256" key="1">
    <source>
        <dbReference type="ARBA" id="ARBA00004123"/>
    </source>
</evidence>
<evidence type="ECO:0000256" key="6">
    <source>
        <dbReference type="ARBA" id="ARBA00023125"/>
    </source>
</evidence>
<dbReference type="Proteomes" id="UP000652761">
    <property type="component" value="Unassembled WGS sequence"/>
</dbReference>
<accession>A0A843XM27</accession>
<reference evidence="15" key="1">
    <citation type="submission" date="2017-07" db="EMBL/GenBank/DDBJ databases">
        <title>Taro Niue Genome Assembly and Annotation.</title>
        <authorList>
            <person name="Atibalentja N."/>
            <person name="Keating K."/>
            <person name="Fields C.J."/>
        </authorList>
    </citation>
    <scope>NUCLEOTIDE SEQUENCE</scope>
    <source>
        <strain evidence="15">Niue_2</strain>
        <tissue evidence="15">Leaf</tissue>
    </source>
</reference>
<name>A0A843XM27_COLES</name>
<dbReference type="InterPro" id="IPR017930">
    <property type="entry name" value="Myb_dom"/>
</dbReference>
<keyword evidence="4" id="KW-0805">Transcription regulation</keyword>
<feature type="region of interest" description="Disordered" evidence="12">
    <location>
        <begin position="285"/>
        <end position="373"/>
    </location>
</feature>
<evidence type="ECO:0000256" key="8">
    <source>
        <dbReference type="ARBA" id="ARBA00023163"/>
    </source>
</evidence>
<dbReference type="GO" id="GO:0009555">
    <property type="term" value="P:pollen development"/>
    <property type="evidence" value="ECO:0007669"/>
    <property type="project" value="UniProtKB-ARBA"/>
</dbReference>
<keyword evidence="16" id="KW-1185">Reference proteome</keyword>
<keyword evidence="8" id="KW-0804">Transcription</keyword>
<keyword evidence="9" id="KW-0539">Nucleus</keyword>
<evidence type="ECO:0000256" key="9">
    <source>
        <dbReference type="ARBA" id="ARBA00023242"/>
    </source>
</evidence>
<dbReference type="InterPro" id="IPR001005">
    <property type="entry name" value="SANT/Myb"/>
</dbReference>
<dbReference type="SMART" id="SM00717">
    <property type="entry name" value="SANT"/>
    <property type="match status" value="2"/>
</dbReference>
<protein>
    <recommendedName>
        <fullName evidence="10">Transcription factor GAMYB</fullName>
    </recommendedName>
    <alternativeName>
        <fullName evidence="11">OsGAMyb</fullName>
    </alternativeName>
</protein>
<organism evidence="15 16">
    <name type="scientific">Colocasia esculenta</name>
    <name type="common">Wild taro</name>
    <name type="synonym">Arum esculentum</name>
    <dbReference type="NCBI Taxonomy" id="4460"/>
    <lineage>
        <taxon>Eukaryota</taxon>
        <taxon>Viridiplantae</taxon>
        <taxon>Streptophyta</taxon>
        <taxon>Embryophyta</taxon>
        <taxon>Tracheophyta</taxon>
        <taxon>Spermatophyta</taxon>
        <taxon>Magnoliopsida</taxon>
        <taxon>Liliopsida</taxon>
        <taxon>Araceae</taxon>
        <taxon>Aroideae</taxon>
        <taxon>Colocasieae</taxon>
        <taxon>Colocasia</taxon>
    </lineage>
</organism>
<sequence length="527" mass="56572">MTHGRTRDGPLPTPAASASAAPDQKMSGLKRPADSGKGDAVRAMRAVGAITASGMKKGPWTAAEDAILLAYVTEHGEGNWNAVQRNTGLSRCGKSCRLRWANHLRPNLKKGAFSPEEEHLVLQLHAQMGNKWARMASLLPGRTDNEIKNYWNTRLKRRLRAGLHLYPPDIQQQAALPCPATPPSLFDLNAQFSAPLGNSPLDLFDRISFSGTAAAAGTSWAVPNPHILGHCQPQFVMPPPLSMSASQPQRVKRLREYDDVSFSLPFNTNPVPRLPSKASFFQYNSLPQYDPGPSSPPPFSLPQQLSFSKERELPSSQLFQESSTVAAGSSGVGRLPPEQSNDLLDDLLRHPHQPVCTSSSNSGGGHHHHQGESLMPELVSPDLKWVEATMGDSFAAAAAVEPMLGARLESASGCGDTNLSIKGMVWRPGPAQKMKMDQGDFSALPQDVAPMAMTSMAAAPTAAAPREWLASGDGWEGSHGQSSSAVADDVDLDMLQLASSLSMAPQEDHNCCAGPCQFWDGKPAGFR</sequence>
<keyword evidence="5" id="KW-0287">Flowering</keyword>
<keyword evidence="3" id="KW-0221">Differentiation</keyword>
<keyword evidence="7" id="KW-0010">Activator</keyword>
<dbReference type="PANTHER" id="PTHR47995:SF18">
    <property type="entry name" value="TRANSCRIPTION FACTOR MYB65"/>
    <property type="match status" value="1"/>
</dbReference>
<dbReference type="PROSITE" id="PS50090">
    <property type="entry name" value="MYB_LIKE"/>
    <property type="match status" value="2"/>
</dbReference>
<dbReference type="CDD" id="cd00167">
    <property type="entry name" value="SANT"/>
    <property type="match status" value="2"/>
</dbReference>
<dbReference type="SUPFAM" id="SSF46689">
    <property type="entry name" value="Homeodomain-like"/>
    <property type="match status" value="1"/>
</dbReference>
<feature type="domain" description="Myb-like" evidence="13">
    <location>
        <begin position="105"/>
        <end position="155"/>
    </location>
</feature>
<dbReference type="Gene3D" id="1.10.10.60">
    <property type="entry name" value="Homeodomain-like"/>
    <property type="match status" value="2"/>
</dbReference>
<feature type="domain" description="HTH myb-type" evidence="14">
    <location>
        <begin position="56"/>
        <end position="104"/>
    </location>
</feature>
<evidence type="ECO:0000256" key="12">
    <source>
        <dbReference type="SAM" id="MobiDB-lite"/>
    </source>
</evidence>
<dbReference type="InterPro" id="IPR009057">
    <property type="entry name" value="Homeodomain-like_sf"/>
</dbReference>
<proteinExistence type="predicted"/>
<evidence type="ECO:0000313" key="15">
    <source>
        <dbReference type="EMBL" id="MQM20231.1"/>
    </source>
</evidence>
<evidence type="ECO:0000313" key="16">
    <source>
        <dbReference type="Proteomes" id="UP000652761"/>
    </source>
</evidence>
<evidence type="ECO:0000256" key="5">
    <source>
        <dbReference type="ARBA" id="ARBA00023089"/>
    </source>
</evidence>
<comment type="subcellular location">
    <subcellularLocation>
        <location evidence="1">Nucleus</location>
    </subcellularLocation>
</comment>
<dbReference type="FunFam" id="1.10.10.60:FF:000119">
    <property type="entry name" value="Transcription factor GAMYB"/>
    <property type="match status" value="1"/>
</dbReference>
<evidence type="ECO:0000256" key="4">
    <source>
        <dbReference type="ARBA" id="ARBA00023015"/>
    </source>
</evidence>
<dbReference type="EMBL" id="NMUH01009614">
    <property type="protein sequence ID" value="MQM20231.1"/>
    <property type="molecule type" value="Genomic_DNA"/>
</dbReference>